<reference evidence="2 3" key="1">
    <citation type="journal article" date="2019" name="Nat. Ecol. Evol.">
        <title>Megaphylogeny resolves global patterns of mushroom evolution.</title>
        <authorList>
            <person name="Varga T."/>
            <person name="Krizsan K."/>
            <person name="Foldi C."/>
            <person name="Dima B."/>
            <person name="Sanchez-Garcia M."/>
            <person name="Sanchez-Ramirez S."/>
            <person name="Szollosi G.J."/>
            <person name="Szarkandi J.G."/>
            <person name="Papp V."/>
            <person name="Albert L."/>
            <person name="Andreopoulos W."/>
            <person name="Angelini C."/>
            <person name="Antonin V."/>
            <person name="Barry K.W."/>
            <person name="Bougher N.L."/>
            <person name="Buchanan P."/>
            <person name="Buyck B."/>
            <person name="Bense V."/>
            <person name="Catcheside P."/>
            <person name="Chovatia M."/>
            <person name="Cooper J."/>
            <person name="Damon W."/>
            <person name="Desjardin D."/>
            <person name="Finy P."/>
            <person name="Geml J."/>
            <person name="Haridas S."/>
            <person name="Hughes K."/>
            <person name="Justo A."/>
            <person name="Karasinski D."/>
            <person name="Kautmanova I."/>
            <person name="Kiss B."/>
            <person name="Kocsube S."/>
            <person name="Kotiranta H."/>
            <person name="LaButti K.M."/>
            <person name="Lechner B.E."/>
            <person name="Liimatainen K."/>
            <person name="Lipzen A."/>
            <person name="Lukacs Z."/>
            <person name="Mihaltcheva S."/>
            <person name="Morgado L.N."/>
            <person name="Niskanen T."/>
            <person name="Noordeloos M.E."/>
            <person name="Ohm R.A."/>
            <person name="Ortiz-Santana B."/>
            <person name="Ovrebo C."/>
            <person name="Racz N."/>
            <person name="Riley R."/>
            <person name="Savchenko A."/>
            <person name="Shiryaev A."/>
            <person name="Soop K."/>
            <person name="Spirin V."/>
            <person name="Szebenyi C."/>
            <person name="Tomsovsky M."/>
            <person name="Tulloss R.E."/>
            <person name="Uehling J."/>
            <person name="Grigoriev I.V."/>
            <person name="Vagvolgyi C."/>
            <person name="Papp T."/>
            <person name="Martin F.M."/>
            <person name="Miettinen O."/>
            <person name="Hibbett D.S."/>
            <person name="Nagy L.G."/>
        </authorList>
    </citation>
    <scope>NUCLEOTIDE SEQUENCE [LARGE SCALE GENOMIC DNA]</scope>
    <source>
        <strain evidence="2 3">CBS 121175</strain>
    </source>
</reference>
<dbReference type="EMBL" id="ML210155">
    <property type="protein sequence ID" value="TFK28517.1"/>
    <property type="molecule type" value="Genomic_DNA"/>
</dbReference>
<protein>
    <recommendedName>
        <fullName evidence="4">F-box domain-containing protein</fullName>
    </recommendedName>
</protein>
<feature type="region of interest" description="Disordered" evidence="1">
    <location>
        <begin position="61"/>
        <end position="82"/>
    </location>
</feature>
<dbReference type="Proteomes" id="UP000307440">
    <property type="component" value="Unassembled WGS sequence"/>
</dbReference>
<evidence type="ECO:0000256" key="1">
    <source>
        <dbReference type="SAM" id="MobiDB-lite"/>
    </source>
</evidence>
<organism evidence="2 3">
    <name type="scientific">Coprinopsis marcescibilis</name>
    <name type="common">Agaric fungus</name>
    <name type="synonym">Psathyrella marcescibilis</name>
    <dbReference type="NCBI Taxonomy" id="230819"/>
    <lineage>
        <taxon>Eukaryota</taxon>
        <taxon>Fungi</taxon>
        <taxon>Dikarya</taxon>
        <taxon>Basidiomycota</taxon>
        <taxon>Agaricomycotina</taxon>
        <taxon>Agaricomycetes</taxon>
        <taxon>Agaricomycetidae</taxon>
        <taxon>Agaricales</taxon>
        <taxon>Agaricineae</taxon>
        <taxon>Psathyrellaceae</taxon>
        <taxon>Coprinopsis</taxon>
    </lineage>
</organism>
<accession>A0A5C3L6V9</accession>
<dbReference type="AlphaFoldDB" id="A0A5C3L6V9"/>
<evidence type="ECO:0000313" key="3">
    <source>
        <dbReference type="Proteomes" id="UP000307440"/>
    </source>
</evidence>
<proteinExistence type="predicted"/>
<sequence>MPISCLADELLDLTFKYLSGDRASLVAAALVSRNFLQVSQRTLYTAYRIKLPLEQIDREKPINRPLHPHAGHRNYPTSRQSARQQCSGALSSGALVTICTACQSRAVGV</sequence>
<keyword evidence="3" id="KW-1185">Reference proteome</keyword>
<name>A0A5C3L6V9_COPMA</name>
<evidence type="ECO:0000313" key="2">
    <source>
        <dbReference type="EMBL" id="TFK28517.1"/>
    </source>
</evidence>
<evidence type="ECO:0008006" key="4">
    <source>
        <dbReference type="Google" id="ProtNLM"/>
    </source>
</evidence>
<gene>
    <name evidence="2" type="ORF">FA15DRAFT_42037</name>
</gene>